<evidence type="ECO:0000259" key="6">
    <source>
        <dbReference type="PROSITE" id="PS51686"/>
    </source>
</evidence>
<dbReference type="AlphaFoldDB" id="A0A438IPD5"/>
<reference evidence="7 8" key="1">
    <citation type="journal article" date="2018" name="PLoS Genet.">
        <title>Population sequencing reveals clonal diversity and ancestral inbreeding in the grapevine cultivar Chardonnay.</title>
        <authorList>
            <person name="Roach M.J."/>
            <person name="Johnson D.L."/>
            <person name="Bohlmann J."/>
            <person name="van Vuuren H.J."/>
            <person name="Jones S.J."/>
            <person name="Pretorius I.S."/>
            <person name="Schmidt S.A."/>
            <person name="Borneman A.R."/>
        </authorList>
    </citation>
    <scope>NUCLEOTIDE SEQUENCE [LARGE SCALE GENOMIC DNA]</scope>
    <source>
        <strain evidence="8">cv. Chardonnay</strain>
        <tissue evidence="7">Leaf</tissue>
    </source>
</reference>
<protein>
    <recommendedName>
        <fullName evidence="6">SAM-dependent MTase RsmB/NOP-type domain-containing protein</fullName>
    </recommendedName>
</protein>
<name>A0A438IPD5_VITVI</name>
<feature type="active site" description="Nucleophile" evidence="5">
    <location>
        <position position="37"/>
    </location>
</feature>
<dbReference type="InterPro" id="IPR029063">
    <property type="entry name" value="SAM-dependent_MTases_sf"/>
</dbReference>
<dbReference type="GO" id="GO:0008168">
    <property type="term" value="F:methyltransferase activity"/>
    <property type="evidence" value="ECO:0007669"/>
    <property type="project" value="UniProtKB-KW"/>
</dbReference>
<dbReference type="Proteomes" id="UP000288805">
    <property type="component" value="Unassembled WGS sequence"/>
</dbReference>
<sequence length="1011" mass="113242">MEETIESLRNHAKYQRRMFDQAVQLVRPGGVIVYSTCTINPGENEALVRYALDTYKFLSLASQTEKFTSKMFEVVVEERKGKMKATIVERKRGISSWVKLGPVSLGLFLECLLLSLEEKSEEKWERRWKENGRSYLLVRDANKGGCYLRLGVVDLESKNFSIFIPKGRGVKGGWSSMAKTLRSLGVVMDRKERQQIDVRLLKPDLRKSFAEVEQTPRSKGKAVAKVKVRREALSRNLNKLAHCLVGFWNPNSVRGDDLKVGGPKWLRLEEARKVLNFGKISVGGTFLRMEKWSPETGCVMEGETRSEAWVRIVGLPGLVMGLGHSEKSRGGMWGILGSRHSNGEAGGVAVGPDTGEVRPLLRVFPTGKSGKKVVVDVEVGGEADARVGKRVVEEGNDTRLEVMIQSADGMQSQTYGSGRPMGSIRSHDGVMGQTRGGGLMLGGSPKKGPVEVPLPRLDVDLAFGSFGPGPLLSSVAGPCLNGLCSRKDSGQTKENGLNKEPGLVRVQPHSLSVGKAQVGEASSSKRLGPSCLRWPESESSIFWEKDGLRKQFEIEIQAEEKSKTDLALIEEASRYGNVLNLKGALVSRFSSPFSFFHGRTPEREYYDYSRAVCETVQGETPLCMLNASGFTEGKTVTRWELVEANNGCNEVSGAELRPDQPKPQEGRDWEEASWEESDLARFSNFLGFSTEGLEKDIMDFLARKRVSNLRSPMKLRLLSWNVRGANDSSKRKVIKALIRSQRVDVFCLQETKIQAMSEGVVRSLGMGRFLGWGALEASSSAGGILVCWDKRTLDVLDVEVGQFSISCRVRNVEDGLIWMFTGVYGPFSREERDCLWEELGAIRGLWDVPWCLGGDFNITLFQGERRGRCTWNGGRESQSWARLDRFLVTQNWLDHFSGVIQSRLPRPTSDHFPILLECRGLRRGPSPFRFENMWLKVVGFKNLLQGWWQETVVRGNASFRLASKLKELKKKIKVWNRDVFGRLEVNKNLALHQVEHWDGVESERILSERET</sequence>
<evidence type="ECO:0000256" key="2">
    <source>
        <dbReference type="ARBA" id="ARBA00022679"/>
    </source>
</evidence>
<comment type="caution">
    <text evidence="5">Lacks conserved residue(s) required for the propagation of feature annotation.</text>
</comment>
<evidence type="ECO:0000256" key="4">
    <source>
        <dbReference type="ARBA" id="ARBA00022884"/>
    </source>
</evidence>
<feature type="domain" description="SAM-dependent MTase RsmB/NOP-type" evidence="6">
    <location>
        <begin position="1"/>
        <end position="115"/>
    </location>
</feature>
<dbReference type="PANTHER" id="PTHR33710:SF64">
    <property type="entry name" value="ENDONUCLEASE_EXONUCLEASE_PHOSPHATASE DOMAIN-CONTAINING PROTEIN"/>
    <property type="match status" value="1"/>
</dbReference>
<dbReference type="GO" id="GO:0032259">
    <property type="term" value="P:methylation"/>
    <property type="evidence" value="ECO:0007669"/>
    <property type="project" value="UniProtKB-KW"/>
</dbReference>
<dbReference type="InterPro" id="IPR001678">
    <property type="entry name" value="MeTrfase_RsmB-F_NOP2_dom"/>
</dbReference>
<accession>A0A438IPD5</accession>
<dbReference type="InterPro" id="IPR005135">
    <property type="entry name" value="Endo/exonuclease/phosphatase"/>
</dbReference>
<dbReference type="Gene3D" id="3.40.50.150">
    <property type="entry name" value="Vaccinia Virus protein VP39"/>
    <property type="match status" value="1"/>
</dbReference>
<dbReference type="PANTHER" id="PTHR33710">
    <property type="entry name" value="BNAC02G09200D PROTEIN"/>
    <property type="match status" value="1"/>
</dbReference>
<dbReference type="OrthoDB" id="260824at2759"/>
<dbReference type="Gene3D" id="3.60.10.10">
    <property type="entry name" value="Endonuclease/exonuclease/phosphatase"/>
    <property type="match status" value="1"/>
</dbReference>
<keyword evidence="4 5" id="KW-0694">RNA-binding</keyword>
<comment type="caution">
    <text evidence="7">The sequence shown here is derived from an EMBL/GenBank/DDBJ whole genome shotgun (WGS) entry which is preliminary data.</text>
</comment>
<dbReference type="Pfam" id="PF03372">
    <property type="entry name" value="Exo_endo_phos"/>
    <property type="match status" value="1"/>
</dbReference>
<keyword evidence="2 5" id="KW-0808">Transferase</keyword>
<comment type="similarity">
    <text evidence="5">Belongs to the class I-like SAM-binding methyltransferase superfamily. RsmB/NOP family.</text>
</comment>
<organism evidence="7 8">
    <name type="scientific">Vitis vinifera</name>
    <name type="common">Grape</name>
    <dbReference type="NCBI Taxonomy" id="29760"/>
    <lineage>
        <taxon>Eukaryota</taxon>
        <taxon>Viridiplantae</taxon>
        <taxon>Streptophyta</taxon>
        <taxon>Embryophyta</taxon>
        <taxon>Tracheophyta</taxon>
        <taxon>Spermatophyta</taxon>
        <taxon>Magnoliopsida</taxon>
        <taxon>eudicotyledons</taxon>
        <taxon>Gunneridae</taxon>
        <taxon>Pentapetalae</taxon>
        <taxon>rosids</taxon>
        <taxon>Vitales</taxon>
        <taxon>Vitaceae</taxon>
        <taxon>Viteae</taxon>
        <taxon>Vitis</taxon>
    </lineage>
</organism>
<gene>
    <name evidence="7" type="ORF">CK203_032125</name>
</gene>
<dbReference type="SUPFAM" id="SSF56219">
    <property type="entry name" value="DNase I-like"/>
    <property type="match status" value="1"/>
</dbReference>
<dbReference type="EMBL" id="QGNW01000092">
    <property type="protein sequence ID" value="RVW98583.1"/>
    <property type="molecule type" value="Genomic_DNA"/>
</dbReference>
<dbReference type="Pfam" id="PF01189">
    <property type="entry name" value="Methyltr_RsmB-F"/>
    <property type="match status" value="1"/>
</dbReference>
<dbReference type="PROSITE" id="PS51686">
    <property type="entry name" value="SAM_MT_RSMB_NOP"/>
    <property type="match status" value="1"/>
</dbReference>
<evidence type="ECO:0000313" key="8">
    <source>
        <dbReference type="Proteomes" id="UP000288805"/>
    </source>
</evidence>
<proteinExistence type="inferred from homology"/>
<dbReference type="GO" id="GO:0003723">
    <property type="term" value="F:RNA binding"/>
    <property type="evidence" value="ECO:0007669"/>
    <property type="project" value="UniProtKB-UniRule"/>
</dbReference>
<dbReference type="InterPro" id="IPR036691">
    <property type="entry name" value="Endo/exonu/phosph_ase_sf"/>
</dbReference>
<keyword evidence="1 5" id="KW-0489">Methyltransferase</keyword>
<evidence type="ECO:0000256" key="3">
    <source>
        <dbReference type="ARBA" id="ARBA00022691"/>
    </source>
</evidence>
<dbReference type="SUPFAM" id="SSF53335">
    <property type="entry name" value="S-adenosyl-L-methionine-dependent methyltransferases"/>
    <property type="match status" value="1"/>
</dbReference>
<dbReference type="InterPro" id="IPR049560">
    <property type="entry name" value="MeTrfase_RsmB-F_NOP2_cat"/>
</dbReference>
<evidence type="ECO:0000256" key="5">
    <source>
        <dbReference type="PROSITE-ProRule" id="PRU01023"/>
    </source>
</evidence>
<evidence type="ECO:0000313" key="7">
    <source>
        <dbReference type="EMBL" id="RVW98583.1"/>
    </source>
</evidence>
<evidence type="ECO:0000256" key="1">
    <source>
        <dbReference type="ARBA" id="ARBA00022603"/>
    </source>
</evidence>
<keyword evidence="3 5" id="KW-0949">S-adenosyl-L-methionine</keyword>